<evidence type="ECO:0000256" key="1">
    <source>
        <dbReference type="SAM" id="SignalP"/>
    </source>
</evidence>
<dbReference type="CDD" id="cd00531">
    <property type="entry name" value="NTF2_like"/>
    <property type="match status" value="1"/>
</dbReference>
<feature type="domain" description="SnoaL-like" evidence="2">
    <location>
        <begin position="35"/>
        <end position="162"/>
    </location>
</feature>
<dbReference type="SUPFAM" id="SSF54427">
    <property type="entry name" value="NTF2-like"/>
    <property type="match status" value="1"/>
</dbReference>
<organism evidence="3 4">
    <name type="scientific">Sphingobium lignivorans</name>
    <dbReference type="NCBI Taxonomy" id="2735886"/>
    <lineage>
        <taxon>Bacteria</taxon>
        <taxon>Pseudomonadati</taxon>
        <taxon>Pseudomonadota</taxon>
        <taxon>Alphaproteobacteria</taxon>
        <taxon>Sphingomonadales</taxon>
        <taxon>Sphingomonadaceae</taxon>
        <taxon>Sphingobium</taxon>
    </lineage>
</organism>
<dbReference type="RefSeq" id="WP_184156327.1">
    <property type="nucleotide sequence ID" value="NZ_JACHKA010000001.1"/>
</dbReference>
<accession>A0ABR6NMI1</accession>
<dbReference type="InterPro" id="IPR011944">
    <property type="entry name" value="Steroid_delta5-4_isomerase"/>
</dbReference>
<feature type="chain" id="PRO_5045478586" evidence="1">
    <location>
        <begin position="24"/>
        <end position="185"/>
    </location>
</feature>
<keyword evidence="1" id="KW-0732">Signal</keyword>
<evidence type="ECO:0000313" key="3">
    <source>
        <dbReference type="EMBL" id="MBB5987713.1"/>
    </source>
</evidence>
<dbReference type="InterPro" id="IPR037401">
    <property type="entry name" value="SnoaL-like"/>
</dbReference>
<dbReference type="Proteomes" id="UP001138540">
    <property type="component" value="Unassembled WGS sequence"/>
</dbReference>
<reference evidence="3 4" key="1">
    <citation type="submission" date="2020-08" db="EMBL/GenBank/DDBJ databases">
        <title>Exploring microbial biodiversity for novel pathways involved in the catabolism of aromatic compounds derived from lignin.</title>
        <authorList>
            <person name="Elkins J."/>
        </authorList>
    </citation>
    <scope>NUCLEOTIDE SEQUENCE [LARGE SCALE GENOMIC DNA]</scope>
    <source>
        <strain evidence="3 4">B1D3A</strain>
    </source>
</reference>
<keyword evidence="4" id="KW-1185">Reference proteome</keyword>
<dbReference type="EMBL" id="JACHKA010000001">
    <property type="protein sequence ID" value="MBB5987713.1"/>
    <property type="molecule type" value="Genomic_DNA"/>
</dbReference>
<evidence type="ECO:0000313" key="4">
    <source>
        <dbReference type="Proteomes" id="UP001138540"/>
    </source>
</evidence>
<sequence length="185" mass="20628">MIVRVSALAILLATLGMPAVALAGDAPRTVEARLQRIEDELAIRRVLVDYSATQDARDYAGYAALFAREGEWVNGKTVHKGREAIHKMLIDLYGAPPPGYVNTESYHISSNPQIDIEGDRARARSRHLLVLRGPDGAPTPALAGIYEDEFIREDGAWKILRRVDTPVMPTPAEWMEFIRKRRPAQ</sequence>
<gene>
    <name evidence="3" type="ORF">HNP60_003687</name>
</gene>
<protein>
    <submittedName>
        <fullName evidence="3">Ketosteroid isomerase-like protein</fullName>
    </submittedName>
</protein>
<name>A0ABR6NMI1_9SPHN</name>
<feature type="signal peptide" evidence="1">
    <location>
        <begin position="1"/>
        <end position="23"/>
    </location>
</feature>
<dbReference type="InterPro" id="IPR032710">
    <property type="entry name" value="NTF2-like_dom_sf"/>
</dbReference>
<evidence type="ECO:0000259" key="2">
    <source>
        <dbReference type="Pfam" id="PF13577"/>
    </source>
</evidence>
<dbReference type="NCBIfam" id="TIGR02246">
    <property type="entry name" value="SgcJ/EcaC family oxidoreductase"/>
    <property type="match status" value="1"/>
</dbReference>
<dbReference type="Pfam" id="PF13577">
    <property type="entry name" value="SnoaL_4"/>
    <property type="match status" value="1"/>
</dbReference>
<dbReference type="Gene3D" id="3.10.450.50">
    <property type="match status" value="1"/>
</dbReference>
<proteinExistence type="predicted"/>
<comment type="caution">
    <text evidence="3">The sequence shown here is derived from an EMBL/GenBank/DDBJ whole genome shotgun (WGS) entry which is preliminary data.</text>
</comment>